<feature type="chain" id="PRO_5028995819" description="Pectate lyase superfamily protein domain-containing protein" evidence="2">
    <location>
        <begin position="20"/>
        <end position="684"/>
    </location>
</feature>
<protein>
    <recommendedName>
        <fullName evidence="5">Pectate lyase superfamily protein domain-containing protein</fullName>
    </recommendedName>
</protein>
<dbReference type="EMBL" id="CP060394">
    <property type="protein sequence ID" value="QNI33495.1"/>
    <property type="molecule type" value="Genomic_DNA"/>
</dbReference>
<evidence type="ECO:0000313" key="4">
    <source>
        <dbReference type="Proteomes" id="UP000515312"/>
    </source>
</evidence>
<dbReference type="InterPro" id="IPR011050">
    <property type="entry name" value="Pectin_lyase_fold/virulence"/>
</dbReference>
<evidence type="ECO:0000256" key="2">
    <source>
        <dbReference type="SAM" id="SignalP"/>
    </source>
</evidence>
<proteinExistence type="predicted"/>
<dbReference type="KEGG" id="adin:H7849_05980"/>
<keyword evidence="2" id="KW-0732">Signal</keyword>
<evidence type="ECO:0000256" key="1">
    <source>
        <dbReference type="SAM" id="MobiDB-lite"/>
    </source>
</evidence>
<keyword evidence="4" id="KW-1185">Reference proteome</keyword>
<dbReference type="SUPFAM" id="SSF51126">
    <property type="entry name" value="Pectin lyase-like"/>
    <property type="match status" value="1"/>
</dbReference>
<name>A0A7G8BLS5_9BACT</name>
<reference evidence="3 4" key="1">
    <citation type="submission" date="2020-08" db="EMBL/GenBank/DDBJ databases">
        <title>Edaphobacter telluris sp. nov. and Acidobacterium dinghuensis sp. nov., two acidobacteria isolated from forest soil.</title>
        <authorList>
            <person name="Fu J."/>
            <person name="Qiu L."/>
        </authorList>
    </citation>
    <scope>NUCLEOTIDE SEQUENCE [LARGE SCALE GENOMIC DNA]</scope>
    <source>
        <strain evidence="3">4Y35</strain>
    </source>
</reference>
<sequence length="684" mass="71575">MKYRLLTILFFLAVPCLKAYPQAWSTFLDSSRAIDWSSAGFTIPSYTANCSVQPTLTANSSSAASANTTAIQNALASCDATHNVVNIPAGTYYVAGWTYGSQGNQVVRGAGPMSTTVIFTAEAGCGGQNSGACMITGSPIYAGNSVVQPSSGTQQCMWTGGLSKGSTTITLSSCGGAPTSGQLMVLDQANDTSDTGGIYQCDSITPTCTVESSGNYDGRTVGGVTYSQKQVTYVTGVKNNGNGTYSVTISPGVYFNNIRPSQSPGAWWMAPVQNEGLENLSIDQSNITDMGVAMYGCYHCWIKNLRSINAGRGHVISFLSAGDVIRDSYFYQSQSHFSESYGIEVESSSSTLVVNNIFQQLTNSLMFGQGSGWVTAYNLGVDNLYADAGSVWEQTADAGHNAGNAMNLWEGNNLFGIWSDDSWGAAPVSTFYRNQLLGWENGKSESTYPVSLESWSRAFNVVGNVLGQPGYQTTYESYANSSTGGANGGETANVSIYVLGWTGADGTGGCTGPSLCDPLVRSTLMRWGNFDTVTAGVKWDATESSPAAVPYVNANFSSSYFTSLAHTLPPSLYYSSTPTWWPAGKPWPPIGPDVSSGNLGVCGSGTYAGAQATSSSQCAGGSLSTAWAGHANSLPAQDCFLNVMHGPPDGTGSVLNFDATQCYASSGQTPGNPSPPTGLVGTVN</sequence>
<organism evidence="3 4">
    <name type="scientific">Alloacidobacterium dinghuense</name>
    <dbReference type="NCBI Taxonomy" id="2763107"/>
    <lineage>
        <taxon>Bacteria</taxon>
        <taxon>Pseudomonadati</taxon>
        <taxon>Acidobacteriota</taxon>
        <taxon>Terriglobia</taxon>
        <taxon>Terriglobales</taxon>
        <taxon>Acidobacteriaceae</taxon>
        <taxon>Alloacidobacterium</taxon>
    </lineage>
</organism>
<feature type="signal peptide" evidence="2">
    <location>
        <begin position="1"/>
        <end position="19"/>
    </location>
</feature>
<feature type="region of interest" description="Disordered" evidence="1">
    <location>
        <begin position="665"/>
        <end position="684"/>
    </location>
</feature>
<evidence type="ECO:0000313" key="3">
    <source>
        <dbReference type="EMBL" id="QNI33495.1"/>
    </source>
</evidence>
<gene>
    <name evidence="3" type="ORF">H7849_05980</name>
</gene>
<dbReference type="Proteomes" id="UP000515312">
    <property type="component" value="Chromosome"/>
</dbReference>
<dbReference type="RefSeq" id="WP_186744969.1">
    <property type="nucleotide sequence ID" value="NZ_CP060394.1"/>
</dbReference>
<evidence type="ECO:0008006" key="5">
    <source>
        <dbReference type="Google" id="ProtNLM"/>
    </source>
</evidence>
<accession>A0A7G8BLS5</accession>
<dbReference type="AlphaFoldDB" id="A0A7G8BLS5"/>